<protein>
    <submittedName>
        <fullName evidence="1">Uncharacterized protein</fullName>
    </submittedName>
</protein>
<comment type="caution">
    <text evidence="1">The sequence shown here is derived from an EMBL/GenBank/DDBJ whole genome shotgun (WGS) entry which is preliminary data.</text>
</comment>
<keyword evidence="2" id="KW-1185">Reference proteome</keyword>
<reference evidence="1" key="1">
    <citation type="submission" date="2021-01" db="EMBL/GenBank/DDBJ databases">
        <title>Whole genome shotgun sequence of Rugosimonospora africana NBRC 104875.</title>
        <authorList>
            <person name="Komaki H."/>
            <person name="Tamura T."/>
        </authorList>
    </citation>
    <scope>NUCLEOTIDE SEQUENCE</scope>
    <source>
        <strain evidence="1">NBRC 104875</strain>
    </source>
</reference>
<dbReference type="RefSeq" id="WP_203918342.1">
    <property type="nucleotide sequence ID" value="NZ_BONZ01000027.1"/>
</dbReference>
<dbReference type="NCBIfam" id="NF041638">
    <property type="entry name" value="QRL_CxxC_CxxC"/>
    <property type="match status" value="1"/>
</dbReference>
<sequence>MTAAIHNPELDKLIARGLYLEFYDPNGIRYGFPTFPYRCAPDGYATRRQLRAAGLRPGGQPVVAQILWRHRKSQRVAYLYPTAGAKPKRTATPAQRAAIERALLARRTCPTCQQVKDYFIPRRYGECLDCIGGNR</sequence>
<dbReference type="Proteomes" id="UP000642748">
    <property type="component" value="Unassembled WGS sequence"/>
</dbReference>
<dbReference type="InterPro" id="IPR048142">
    <property type="entry name" value="QRL_CxxC_CxxC"/>
</dbReference>
<proteinExistence type="predicted"/>
<gene>
    <name evidence="1" type="ORF">Raf01_28760</name>
</gene>
<dbReference type="EMBL" id="BONZ01000027">
    <property type="protein sequence ID" value="GIH14704.1"/>
    <property type="molecule type" value="Genomic_DNA"/>
</dbReference>
<name>A0A8J3QQJ6_9ACTN</name>
<evidence type="ECO:0000313" key="2">
    <source>
        <dbReference type="Proteomes" id="UP000642748"/>
    </source>
</evidence>
<dbReference type="AlphaFoldDB" id="A0A8J3QQJ6"/>
<evidence type="ECO:0000313" key="1">
    <source>
        <dbReference type="EMBL" id="GIH14704.1"/>
    </source>
</evidence>
<accession>A0A8J3QQJ6</accession>
<organism evidence="1 2">
    <name type="scientific">Rugosimonospora africana</name>
    <dbReference type="NCBI Taxonomy" id="556532"/>
    <lineage>
        <taxon>Bacteria</taxon>
        <taxon>Bacillati</taxon>
        <taxon>Actinomycetota</taxon>
        <taxon>Actinomycetes</taxon>
        <taxon>Micromonosporales</taxon>
        <taxon>Micromonosporaceae</taxon>
        <taxon>Rugosimonospora</taxon>
    </lineage>
</organism>